<reference evidence="1" key="2">
    <citation type="submission" date="2023-06" db="EMBL/GenBank/DDBJ databases">
        <authorList>
            <consortium name="Lawrence Berkeley National Laboratory"/>
            <person name="Haridas S."/>
            <person name="Hensen N."/>
            <person name="Bonometti L."/>
            <person name="Westerberg I."/>
            <person name="Brannstrom I.O."/>
            <person name="Guillou S."/>
            <person name="Cros-Aarteil S."/>
            <person name="Calhoun S."/>
            <person name="Kuo A."/>
            <person name="Mondo S."/>
            <person name="Pangilinan J."/>
            <person name="Riley R."/>
            <person name="Labutti K."/>
            <person name="Andreopoulos B."/>
            <person name="Lipzen A."/>
            <person name="Chen C."/>
            <person name="Yanf M."/>
            <person name="Daum C."/>
            <person name="Ng V."/>
            <person name="Clum A."/>
            <person name="Steindorff A."/>
            <person name="Ohm R."/>
            <person name="Martin F."/>
            <person name="Silar P."/>
            <person name="Natvig D."/>
            <person name="Lalanne C."/>
            <person name="Gautier V."/>
            <person name="Ament-Velasquez S.L."/>
            <person name="Kruys A."/>
            <person name="Hutchinson M.I."/>
            <person name="Powell A.J."/>
            <person name="Barry K."/>
            <person name="Miller A.N."/>
            <person name="Grigoriev I.V."/>
            <person name="Debuchy R."/>
            <person name="Gladieux P."/>
            <person name="Thoren M.H."/>
            <person name="Johannesson H."/>
        </authorList>
    </citation>
    <scope>NUCLEOTIDE SEQUENCE</scope>
    <source>
        <strain evidence="1">CBS 958.72</strain>
    </source>
</reference>
<comment type="caution">
    <text evidence="1">The sequence shown here is derived from an EMBL/GenBank/DDBJ whole genome shotgun (WGS) entry which is preliminary data.</text>
</comment>
<gene>
    <name evidence="1" type="ORF">B0T24DRAFT_420156</name>
</gene>
<protein>
    <submittedName>
        <fullName evidence="1">Uncharacterized protein</fullName>
    </submittedName>
</protein>
<evidence type="ECO:0000313" key="1">
    <source>
        <dbReference type="EMBL" id="KAK3364909.1"/>
    </source>
</evidence>
<evidence type="ECO:0000313" key="2">
    <source>
        <dbReference type="Proteomes" id="UP001287356"/>
    </source>
</evidence>
<proteinExistence type="predicted"/>
<name>A0AAE0JV53_9PEZI</name>
<organism evidence="1 2">
    <name type="scientific">Lasiosphaeria ovina</name>
    <dbReference type="NCBI Taxonomy" id="92902"/>
    <lineage>
        <taxon>Eukaryota</taxon>
        <taxon>Fungi</taxon>
        <taxon>Dikarya</taxon>
        <taxon>Ascomycota</taxon>
        <taxon>Pezizomycotina</taxon>
        <taxon>Sordariomycetes</taxon>
        <taxon>Sordariomycetidae</taxon>
        <taxon>Sordariales</taxon>
        <taxon>Lasiosphaeriaceae</taxon>
        <taxon>Lasiosphaeria</taxon>
    </lineage>
</organism>
<sequence>MKKKAAKIPASLSALAVDIEAFYLHRTSGSLPIGSGTGLFKKLASYFAASGLTAAAPGRGRGPLGYALEFYPTVVALLASGHLFLGPTGRPRQPWLKITEYPHGNPYTG</sequence>
<accession>A0AAE0JV53</accession>
<dbReference type="EMBL" id="JAULSN010000009">
    <property type="protein sequence ID" value="KAK3364909.1"/>
    <property type="molecule type" value="Genomic_DNA"/>
</dbReference>
<dbReference type="AlphaFoldDB" id="A0AAE0JV53"/>
<reference evidence="1" key="1">
    <citation type="journal article" date="2023" name="Mol. Phylogenet. Evol.">
        <title>Genome-scale phylogeny and comparative genomics of the fungal order Sordariales.</title>
        <authorList>
            <person name="Hensen N."/>
            <person name="Bonometti L."/>
            <person name="Westerberg I."/>
            <person name="Brannstrom I.O."/>
            <person name="Guillou S."/>
            <person name="Cros-Aarteil S."/>
            <person name="Calhoun S."/>
            <person name="Haridas S."/>
            <person name="Kuo A."/>
            <person name="Mondo S."/>
            <person name="Pangilinan J."/>
            <person name="Riley R."/>
            <person name="LaButti K."/>
            <person name="Andreopoulos B."/>
            <person name="Lipzen A."/>
            <person name="Chen C."/>
            <person name="Yan M."/>
            <person name="Daum C."/>
            <person name="Ng V."/>
            <person name="Clum A."/>
            <person name="Steindorff A."/>
            <person name="Ohm R.A."/>
            <person name="Martin F."/>
            <person name="Silar P."/>
            <person name="Natvig D.O."/>
            <person name="Lalanne C."/>
            <person name="Gautier V."/>
            <person name="Ament-Velasquez S.L."/>
            <person name="Kruys A."/>
            <person name="Hutchinson M.I."/>
            <person name="Powell A.J."/>
            <person name="Barry K."/>
            <person name="Miller A.N."/>
            <person name="Grigoriev I.V."/>
            <person name="Debuchy R."/>
            <person name="Gladieux P."/>
            <person name="Hiltunen Thoren M."/>
            <person name="Johannesson H."/>
        </authorList>
    </citation>
    <scope>NUCLEOTIDE SEQUENCE</scope>
    <source>
        <strain evidence="1">CBS 958.72</strain>
    </source>
</reference>
<dbReference type="Proteomes" id="UP001287356">
    <property type="component" value="Unassembled WGS sequence"/>
</dbReference>
<keyword evidence="2" id="KW-1185">Reference proteome</keyword>